<dbReference type="PANTHER" id="PTHR45871:SF1">
    <property type="entry name" value="PHOSPHATIDYLINOSITOL N-ACETYLGLUCOSAMINYLTRANSFERASE SUBUNIT A"/>
    <property type="match status" value="1"/>
</dbReference>
<evidence type="ECO:0000313" key="4">
    <source>
        <dbReference type="EMBL" id="JAG35256.1"/>
    </source>
</evidence>
<proteinExistence type="predicted"/>
<dbReference type="GO" id="GO:0017176">
    <property type="term" value="F:phosphatidylinositol N-acetylglucosaminyltransferase activity"/>
    <property type="evidence" value="ECO:0007669"/>
    <property type="project" value="TreeGrafter"/>
</dbReference>
<keyword evidence="1 4" id="KW-0328">Glycosyltransferase</keyword>
<dbReference type="Gene3D" id="3.40.50.2000">
    <property type="entry name" value="Glycogen Phosphorylase B"/>
    <property type="match status" value="2"/>
</dbReference>
<dbReference type="Pfam" id="PF00534">
    <property type="entry name" value="Glycos_transf_1"/>
    <property type="match status" value="1"/>
</dbReference>
<reference evidence="4" key="1">
    <citation type="journal article" date="2014" name="PLoS ONE">
        <title>Transcriptome-Based Identification of ABC Transporters in the Western Tarnished Plant Bug Lygus hesperus.</title>
        <authorList>
            <person name="Hull J.J."/>
            <person name="Chaney K."/>
            <person name="Geib S.M."/>
            <person name="Fabrick J.A."/>
            <person name="Brent C.S."/>
            <person name="Walsh D."/>
            <person name="Lavine L.C."/>
        </authorList>
    </citation>
    <scope>NUCLEOTIDE SEQUENCE</scope>
</reference>
<feature type="domain" description="Glycosyltransferase subfamily 4-like N-terminal" evidence="3">
    <location>
        <begin position="3"/>
        <end position="68"/>
    </location>
</feature>
<dbReference type="Pfam" id="PF13439">
    <property type="entry name" value="Glyco_transf_4"/>
    <property type="match status" value="1"/>
</dbReference>
<dbReference type="AlphaFoldDB" id="A0A0A9YUF0"/>
<evidence type="ECO:0000259" key="3">
    <source>
        <dbReference type="Pfam" id="PF13439"/>
    </source>
</evidence>
<evidence type="ECO:0000259" key="2">
    <source>
        <dbReference type="Pfam" id="PF00534"/>
    </source>
</evidence>
<accession>A0A0A9YUF0</accession>
<sequence length="144" mass="16386">MRLHTVYTDHSLLSINSSISIHLNKALQYTLTAVDHVITVSHILRENIVLRTNIDPQKVSTIPNAIDARKFRPDPSSAPDISKQLNIVILSRLVFRKGIDLIIDIIPPICARYPHVHFIIGGSGPKESRIREIIEEYKLHDRIE</sequence>
<feature type="domain" description="Glycosyl transferase family 1" evidence="2">
    <location>
        <begin position="83"/>
        <end position="143"/>
    </location>
</feature>
<dbReference type="EMBL" id="GBHO01008348">
    <property type="protein sequence ID" value="JAG35256.1"/>
    <property type="molecule type" value="Transcribed_RNA"/>
</dbReference>
<dbReference type="PANTHER" id="PTHR45871">
    <property type="entry name" value="N-ACETYLGLUCOSAMINYL-PHOSPHATIDYLINOSITOL BIOSYNTHETIC PROTEIN"/>
    <property type="match status" value="1"/>
</dbReference>
<dbReference type="SUPFAM" id="SSF53756">
    <property type="entry name" value="UDP-Glycosyltransferase/glycogen phosphorylase"/>
    <property type="match status" value="1"/>
</dbReference>
<dbReference type="InterPro" id="IPR028098">
    <property type="entry name" value="Glyco_trans_4-like_N"/>
</dbReference>
<reference evidence="4" key="2">
    <citation type="submission" date="2014-07" db="EMBL/GenBank/DDBJ databases">
        <authorList>
            <person name="Hull J."/>
        </authorList>
    </citation>
    <scope>NUCLEOTIDE SEQUENCE</scope>
</reference>
<dbReference type="GO" id="GO:0000506">
    <property type="term" value="C:glycosylphosphatidylinositol-N-acetylglucosaminyltransferase (GPI-GnT) complex"/>
    <property type="evidence" value="ECO:0007669"/>
    <property type="project" value="TreeGrafter"/>
</dbReference>
<dbReference type="GO" id="GO:0006506">
    <property type="term" value="P:GPI anchor biosynthetic process"/>
    <property type="evidence" value="ECO:0007669"/>
    <property type="project" value="TreeGrafter"/>
</dbReference>
<organism evidence="4">
    <name type="scientific">Lygus hesperus</name>
    <name type="common">Western plant bug</name>
    <dbReference type="NCBI Taxonomy" id="30085"/>
    <lineage>
        <taxon>Eukaryota</taxon>
        <taxon>Metazoa</taxon>
        <taxon>Ecdysozoa</taxon>
        <taxon>Arthropoda</taxon>
        <taxon>Hexapoda</taxon>
        <taxon>Insecta</taxon>
        <taxon>Pterygota</taxon>
        <taxon>Neoptera</taxon>
        <taxon>Paraneoptera</taxon>
        <taxon>Hemiptera</taxon>
        <taxon>Heteroptera</taxon>
        <taxon>Panheteroptera</taxon>
        <taxon>Cimicomorpha</taxon>
        <taxon>Miridae</taxon>
        <taxon>Mirini</taxon>
        <taxon>Lygus</taxon>
    </lineage>
</organism>
<keyword evidence="4" id="KW-0808">Transferase</keyword>
<protein>
    <submittedName>
        <fullName evidence="4">Phosphatidylinositol N-acetylglucosaminyltransferase gpi3 subunit</fullName>
    </submittedName>
</protein>
<evidence type="ECO:0000256" key="1">
    <source>
        <dbReference type="ARBA" id="ARBA00022676"/>
    </source>
</evidence>
<dbReference type="InterPro" id="IPR001296">
    <property type="entry name" value="Glyco_trans_1"/>
</dbReference>
<gene>
    <name evidence="4" type="primary">gpi3</name>
    <name evidence="4" type="ORF">CM83_3763</name>
</gene>
<name>A0A0A9YUF0_LYGHE</name>